<sequence length="934" mass="95634" precursor="true">MKVKLASKKPTLFLLLTFSIFFSEFFSAHAAPGILDTTFNKTGKVRTGFGGGNAQGYAMAVQPDGKLILGGVANKDYPGVGGAFVLARFDTNNVLDSSFGSSGSVITPVGVPTNTYYSAAATAIKVQANGKIVAGGFANIGTTYPDFTIIRYNSDGSLDTTFGTNGTGIVSKDLGQAAKITSMGIQQDGKIVVGGYLLPSLGSSGGVGAVVARYQTNGVLDTSFGNNGIALVAASGKNDAVYGLLLLGTGNILGVGSATRSGDNGIDFAVYRFTTNGVLDTAFGGTGRVLTKTTTTTVSYIDEAQAVGYQLGNFTVQNPDKLVVVGYHWDFSGNNHVYQTIVRYLLDGSLDTSFGSGGVTTNIIASVPGFGDYGVGVVVQGDLSQPRKIVVAGYANASSGDYFTLARYTAAGAFDTTFNGTGKLVIPTGPGAYDVAAAFGLQAGQYVVAGTREINGHNSVMMAARVTSTGILDTNFGTGGIITADVSDIGSRAKALAVQADGKIIAAGSGNNGVQNFMALARYQTNGLLDPSFGAGGRVIALGSNDVASAVTIQPDGKIVAGGSTSSQSFALARFQTNGLPDPSFGTGGRIVTSFSGTSEVLSLLSQPDGKIIAAGDASDTSGYATFALARYNTNGTLDATFGSGGKVTTGFTSPSINEAYAMRLQPDGKYLLGGFTEFVVGSGVEEDFAMARYNTNGALDFSFGSLGRVSATVAAGTLDIGYSMALQPDGKILMAGGAALGGNSYVAIARFNTNGTVDNSFGSGGSVINQVGAAADYATALTLQPDGKIVIAGSSQNVNFKFFAQRYNSDGSIDGSFGTGGTTLIDFGTGTNEYAYALTLDASGRPVIAGDAGGSFGVARLGRNPELTIAVTSTNTVLVSWPLPLTGWNLQQKSNLNLASWSTPTETVHNDGTNNFIIVSPPTGTRFYRLIYP</sequence>
<dbReference type="AlphaFoldDB" id="B9XJR8"/>
<evidence type="ECO:0000256" key="1">
    <source>
        <dbReference type="SAM" id="SignalP"/>
    </source>
</evidence>
<accession>B9XJR8</accession>
<dbReference type="NCBIfam" id="TIGR02608">
    <property type="entry name" value="delta_60_rpt"/>
    <property type="match status" value="13"/>
</dbReference>
<dbReference type="RefSeq" id="WP_007416061.1">
    <property type="nucleotide sequence ID" value="NZ_ABOX02000022.1"/>
</dbReference>
<organism evidence="2 3">
    <name type="scientific">Pedosphaera parvula (strain Ellin514)</name>
    <dbReference type="NCBI Taxonomy" id="320771"/>
    <lineage>
        <taxon>Bacteria</taxon>
        <taxon>Pseudomonadati</taxon>
        <taxon>Verrucomicrobiota</taxon>
        <taxon>Pedosphaerae</taxon>
        <taxon>Pedosphaerales</taxon>
        <taxon>Pedosphaeraceae</taxon>
        <taxon>Pedosphaera</taxon>
    </lineage>
</organism>
<evidence type="ECO:0000313" key="2">
    <source>
        <dbReference type="EMBL" id="EEF59944.1"/>
    </source>
</evidence>
<evidence type="ECO:0008006" key="4">
    <source>
        <dbReference type="Google" id="ProtNLM"/>
    </source>
</evidence>
<dbReference type="STRING" id="320771.Cflav_PD2748"/>
<dbReference type="Gene3D" id="2.80.10.50">
    <property type="match status" value="6"/>
</dbReference>
<evidence type="ECO:0000313" key="3">
    <source>
        <dbReference type="Proteomes" id="UP000003688"/>
    </source>
</evidence>
<protein>
    <recommendedName>
        <fullName evidence="4">Delta-60 repeat protein</fullName>
    </recommendedName>
</protein>
<name>B9XJR8_PEDPL</name>
<proteinExistence type="predicted"/>
<dbReference type="SUPFAM" id="SSF63829">
    <property type="entry name" value="Calcium-dependent phosphotriesterase"/>
    <property type="match status" value="1"/>
</dbReference>
<keyword evidence="3" id="KW-1185">Reference proteome</keyword>
<feature type="chain" id="PRO_5002893246" description="Delta-60 repeat protein" evidence="1">
    <location>
        <begin position="31"/>
        <end position="934"/>
    </location>
</feature>
<dbReference type="InterPro" id="IPR013431">
    <property type="entry name" value="Delta_60_rpt"/>
</dbReference>
<dbReference type="Proteomes" id="UP000003688">
    <property type="component" value="Unassembled WGS sequence"/>
</dbReference>
<dbReference type="SUPFAM" id="SSF82171">
    <property type="entry name" value="DPP6 N-terminal domain-like"/>
    <property type="match status" value="1"/>
</dbReference>
<gene>
    <name evidence="2" type="ORF">Cflav_PD2748</name>
</gene>
<reference evidence="2 3" key="1">
    <citation type="journal article" date="2011" name="J. Bacteriol.">
        <title>Genome sequence of 'Pedosphaera parvula' Ellin514, an aerobic Verrucomicrobial isolate from pasture soil.</title>
        <authorList>
            <person name="Kant R."/>
            <person name="van Passel M.W."/>
            <person name="Sangwan P."/>
            <person name="Palva A."/>
            <person name="Lucas S."/>
            <person name="Copeland A."/>
            <person name="Lapidus A."/>
            <person name="Glavina Del Rio T."/>
            <person name="Dalin E."/>
            <person name="Tice H."/>
            <person name="Bruce D."/>
            <person name="Goodwin L."/>
            <person name="Pitluck S."/>
            <person name="Chertkov O."/>
            <person name="Larimer F.W."/>
            <person name="Land M.L."/>
            <person name="Hauser L."/>
            <person name="Brettin T.S."/>
            <person name="Detter J.C."/>
            <person name="Han S."/>
            <person name="de Vos W.M."/>
            <person name="Janssen P.H."/>
            <person name="Smidt H."/>
        </authorList>
    </citation>
    <scope>NUCLEOTIDE SEQUENCE [LARGE SCALE GENOMIC DNA]</scope>
    <source>
        <strain evidence="2 3">Ellin514</strain>
    </source>
</reference>
<dbReference type="Pfam" id="PF17164">
    <property type="entry name" value="DUF5122"/>
    <property type="match status" value="12"/>
</dbReference>
<keyword evidence="1" id="KW-0732">Signal</keyword>
<feature type="signal peptide" evidence="1">
    <location>
        <begin position="1"/>
        <end position="30"/>
    </location>
</feature>
<comment type="caution">
    <text evidence="2">The sequence shown here is derived from an EMBL/GenBank/DDBJ whole genome shotgun (WGS) entry which is preliminary data.</text>
</comment>
<dbReference type="EMBL" id="ABOX02000022">
    <property type="protein sequence ID" value="EEF59944.1"/>
    <property type="molecule type" value="Genomic_DNA"/>
</dbReference>
<dbReference type="OrthoDB" id="200215at2"/>